<evidence type="ECO:0000313" key="9">
    <source>
        <dbReference type="EMBL" id="KAK7058458.1"/>
    </source>
</evidence>
<organism evidence="9 10">
    <name type="scientific">Paramarasmius palmivorus</name>
    <dbReference type="NCBI Taxonomy" id="297713"/>
    <lineage>
        <taxon>Eukaryota</taxon>
        <taxon>Fungi</taxon>
        <taxon>Dikarya</taxon>
        <taxon>Basidiomycota</taxon>
        <taxon>Agaricomycotina</taxon>
        <taxon>Agaricomycetes</taxon>
        <taxon>Agaricomycetidae</taxon>
        <taxon>Agaricales</taxon>
        <taxon>Marasmiineae</taxon>
        <taxon>Marasmiaceae</taxon>
        <taxon>Paramarasmius</taxon>
    </lineage>
</organism>
<evidence type="ECO:0000256" key="3">
    <source>
        <dbReference type="ARBA" id="ARBA00022723"/>
    </source>
</evidence>
<dbReference type="CDD" id="cd06127">
    <property type="entry name" value="DEDDh"/>
    <property type="match status" value="1"/>
</dbReference>
<comment type="similarity">
    <text evidence="7">Belongs to the exonuclease superfamily. TREX family.</text>
</comment>
<evidence type="ECO:0000256" key="6">
    <source>
        <dbReference type="ARBA" id="ARBA00022842"/>
    </source>
</evidence>
<dbReference type="GO" id="GO:0046872">
    <property type="term" value="F:metal ion binding"/>
    <property type="evidence" value="ECO:0007669"/>
    <property type="project" value="UniProtKB-KW"/>
</dbReference>
<keyword evidence="5" id="KW-0269">Exonuclease</keyword>
<evidence type="ECO:0000256" key="2">
    <source>
        <dbReference type="ARBA" id="ARBA00022722"/>
    </source>
</evidence>
<dbReference type="GO" id="GO:0006308">
    <property type="term" value="P:DNA catabolic process"/>
    <property type="evidence" value="ECO:0007669"/>
    <property type="project" value="TreeGrafter"/>
</dbReference>
<accession>A0AAW0E688</accession>
<dbReference type="InterPro" id="IPR036397">
    <property type="entry name" value="RNaseH_sf"/>
</dbReference>
<keyword evidence="10" id="KW-1185">Reference proteome</keyword>
<dbReference type="GO" id="GO:0005737">
    <property type="term" value="C:cytoplasm"/>
    <property type="evidence" value="ECO:0007669"/>
    <property type="project" value="TreeGrafter"/>
</dbReference>
<keyword evidence="3" id="KW-0479">Metal-binding</keyword>
<dbReference type="InterPro" id="IPR012337">
    <property type="entry name" value="RNaseH-like_sf"/>
</dbReference>
<proteinExistence type="inferred from homology"/>
<name>A0AAW0E688_9AGAR</name>
<dbReference type="AlphaFoldDB" id="A0AAW0E688"/>
<dbReference type="Proteomes" id="UP001383192">
    <property type="component" value="Unassembled WGS sequence"/>
</dbReference>
<keyword evidence="4" id="KW-0378">Hydrolase</keyword>
<dbReference type="PANTHER" id="PTHR13058:SF19">
    <property type="entry name" value="LD40940P"/>
    <property type="match status" value="1"/>
</dbReference>
<dbReference type="SMART" id="SM00479">
    <property type="entry name" value="EXOIII"/>
    <property type="match status" value="1"/>
</dbReference>
<reference evidence="9 10" key="1">
    <citation type="submission" date="2024-01" db="EMBL/GenBank/DDBJ databases">
        <title>A draft genome for a cacao thread blight-causing isolate of Paramarasmius palmivorus.</title>
        <authorList>
            <person name="Baruah I.K."/>
            <person name="Bukari Y."/>
            <person name="Amoako-Attah I."/>
            <person name="Meinhardt L.W."/>
            <person name="Bailey B.A."/>
            <person name="Cohen S.P."/>
        </authorList>
    </citation>
    <scope>NUCLEOTIDE SEQUENCE [LARGE SCALE GENOMIC DNA]</scope>
    <source>
        <strain evidence="9 10">GH-12</strain>
    </source>
</reference>
<keyword evidence="6" id="KW-0460">Magnesium</keyword>
<gene>
    <name evidence="9" type="ORF">VNI00_002092</name>
</gene>
<evidence type="ECO:0000313" key="10">
    <source>
        <dbReference type="Proteomes" id="UP001383192"/>
    </source>
</evidence>
<comment type="caution">
    <text evidence="9">The sequence shown here is derived from an EMBL/GenBank/DDBJ whole genome shotgun (WGS) entry which is preliminary data.</text>
</comment>
<dbReference type="InterPro" id="IPR013520">
    <property type="entry name" value="Ribonucl_H"/>
</dbReference>
<evidence type="ECO:0000259" key="8">
    <source>
        <dbReference type="SMART" id="SM00479"/>
    </source>
</evidence>
<sequence>MSAELATNHKRRRVGDGLEEDSITIHSLRVRLRELERKSSLVALSAQIENVKLQLARPLVCFDLEATGLQGPGTRVIAMAFMKIHPDNGIEFYAPGISNGTNSTLYVNPGDAFRSSLAAYEVHRIEDTDIRSAPPFSEYAQGLHNFLSGCDITGYNVSNFDIPLLTREFTRCKLDWDPREGGLFIVDAMALYEHYRSSEYAACKKLAYAYKSFIGEWPADSHNADADVIAALRLLYAMVEGDQKIREGCQMLLRGEPKLPRVLNLRKKIYDSDSPD</sequence>
<evidence type="ECO:0000256" key="4">
    <source>
        <dbReference type="ARBA" id="ARBA00022801"/>
    </source>
</evidence>
<evidence type="ECO:0000256" key="5">
    <source>
        <dbReference type="ARBA" id="ARBA00022839"/>
    </source>
</evidence>
<evidence type="ECO:0000256" key="7">
    <source>
        <dbReference type="ARBA" id="ARBA00025769"/>
    </source>
</evidence>
<dbReference type="SUPFAM" id="SSF53098">
    <property type="entry name" value="Ribonuclease H-like"/>
    <property type="match status" value="1"/>
</dbReference>
<keyword evidence="2" id="KW-0540">Nuclease</keyword>
<dbReference type="EMBL" id="JAYKXP010000005">
    <property type="protein sequence ID" value="KAK7058458.1"/>
    <property type="molecule type" value="Genomic_DNA"/>
</dbReference>
<evidence type="ECO:0000256" key="1">
    <source>
        <dbReference type="ARBA" id="ARBA00001946"/>
    </source>
</evidence>
<dbReference type="Pfam" id="PF00929">
    <property type="entry name" value="RNase_T"/>
    <property type="match status" value="1"/>
</dbReference>
<dbReference type="InterPro" id="IPR040393">
    <property type="entry name" value="TREX1/2"/>
</dbReference>
<dbReference type="GO" id="GO:0003676">
    <property type="term" value="F:nucleic acid binding"/>
    <property type="evidence" value="ECO:0007669"/>
    <property type="project" value="InterPro"/>
</dbReference>
<comment type="cofactor">
    <cofactor evidence="1">
        <name>Mg(2+)</name>
        <dbReference type="ChEBI" id="CHEBI:18420"/>
    </cofactor>
</comment>
<protein>
    <recommendedName>
        <fullName evidence="8">Exonuclease domain-containing protein</fullName>
    </recommendedName>
</protein>
<feature type="domain" description="Exonuclease" evidence="8">
    <location>
        <begin position="58"/>
        <end position="244"/>
    </location>
</feature>
<dbReference type="Gene3D" id="3.30.420.10">
    <property type="entry name" value="Ribonuclease H-like superfamily/Ribonuclease H"/>
    <property type="match status" value="1"/>
</dbReference>
<dbReference type="GO" id="GO:0008296">
    <property type="term" value="F:3'-5'-DNA exonuclease activity"/>
    <property type="evidence" value="ECO:0007669"/>
    <property type="project" value="TreeGrafter"/>
</dbReference>
<dbReference type="PANTHER" id="PTHR13058">
    <property type="entry name" value="THREE PRIME REPAIR EXONUCLEASE 1, 2"/>
    <property type="match status" value="1"/>
</dbReference>